<gene>
    <name evidence="2" type="ORF">A3H53_02875</name>
</gene>
<evidence type="ECO:0000313" key="2">
    <source>
        <dbReference type="EMBL" id="OGI99459.1"/>
    </source>
</evidence>
<comment type="caution">
    <text evidence="2">The sequence shown here is derived from an EMBL/GenBank/DDBJ whole genome shotgun (WGS) entry which is preliminary data.</text>
</comment>
<feature type="coiled-coil region" evidence="1">
    <location>
        <begin position="1"/>
        <end position="28"/>
    </location>
</feature>
<dbReference type="AlphaFoldDB" id="A0A1F6XZB7"/>
<reference evidence="2 3" key="1">
    <citation type="journal article" date="2016" name="Nat. Commun.">
        <title>Thousands of microbial genomes shed light on interconnected biogeochemical processes in an aquifer system.</title>
        <authorList>
            <person name="Anantharaman K."/>
            <person name="Brown C.T."/>
            <person name="Hug L.A."/>
            <person name="Sharon I."/>
            <person name="Castelle C.J."/>
            <person name="Probst A.J."/>
            <person name="Thomas B.C."/>
            <person name="Singh A."/>
            <person name="Wilkins M.J."/>
            <person name="Karaoz U."/>
            <person name="Brodie E.L."/>
            <person name="Williams K.H."/>
            <person name="Hubbard S.S."/>
            <person name="Banfield J.F."/>
        </authorList>
    </citation>
    <scope>NUCLEOTIDE SEQUENCE [LARGE SCALE GENOMIC DNA]</scope>
</reference>
<name>A0A1F6XZB7_9BACT</name>
<protein>
    <submittedName>
        <fullName evidence="2">Uncharacterized protein</fullName>
    </submittedName>
</protein>
<proteinExistence type="predicted"/>
<dbReference type="EMBL" id="MFVK01000021">
    <property type="protein sequence ID" value="OGI99459.1"/>
    <property type="molecule type" value="Genomic_DNA"/>
</dbReference>
<sequence length="390" mass="45319">MENERYSLEKAQEEAAMLRKKVESGEATDYSEAEKYLDNKETIDADESEASKKIIEFDPAKDPDVVFHNPGFSFDGLGGIFSIEQILKQGILSKKFADRAKIKRSYSGYNPDRPYDSGERGIATLDMEAYMEGYGNLQEGGLGRDILRRGISLMVRVPEQVLHAHERTYYRALKKAIKEDGLKKDEEGRRVIDSDFYKKYNVRYTPEGLEDVTYLNPGEIILKNRVKSKDIIGINIRKDMMELTKEQLFEKLTKEGIDTRELIRVGELLGITDLPYDAPTMRKVTEYIDINSPEFLRLQFDLPNITNSKFKDSVLKQLESGAEKIKLEYEFPPEQSERDDYKRRVRALLENIIYNEKFKEYNTIGDYILSLARQFKIPVYVNEILYWPKK</sequence>
<evidence type="ECO:0000256" key="1">
    <source>
        <dbReference type="SAM" id="Coils"/>
    </source>
</evidence>
<keyword evidence="1" id="KW-0175">Coiled coil</keyword>
<organism evidence="2 3">
    <name type="scientific">Candidatus Nomurabacteria bacterium RIFCSPLOWO2_02_FULL_40_10</name>
    <dbReference type="NCBI Taxonomy" id="1801786"/>
    <lineage>
        <taxon>Bacteria</taxon>
        <taxon>Candidatus Nomuraibacteriota</taxon>
    </lineage>
</organism>
<dbReference type="Proteomes" id="UP000176479">
    <property type="component" value="Unassembled WGS sequence"/>
</dbReference>
<accession>A0A1F6XZB7</accession>
<evidence type="ECO:0000313" key="3">
    <source>
        <dbReference type="Proteomes" id="UP000176479"/>
    </source>
</evidence>